<gene>
    <name evidence="1" type="ORF">CUZ56_01956</name>
</gene>
<comment type="caution">
    <text evidence="1">The sequence shown here is derived from an EMBL/GenBank/DDBJ whole genome shotgun (WGS) entry which is preliminary data.</text>
</comment>
<organism evidence="1 2">
    <name type="scientific">Saezia sanguinis</name>
    <dbReference type="NCBI Taxonomy" id="1965230"/>
    <lineage>
        <taxon>Bacteria</taxon>
        <taxon>Pseudomonadati</taxon>
        <taxon>Pseudomonadota</taxon>
        <taxon>Betaproteobacteria</taxon>
        <taxon>Burkholderiales</taxon>
        <taxon>Saeziaceae</taxon>
        <taxon>Saezia</taxon>
    </lineage>
</organism>
<keyword evidence="2" id="KW-1185">Reference proteome</keyword>
<reference evidence="1 2" key="1">
    <citation type="submission" date="2018-01" db="EMBL/GenBank/DDBJ databases">
        <title>Saezia sanguinis gen. nov., sp. nov., in the order Burkholderiales isolated from human blood.</title>
        <authorList>
            <person name="Medina-Pascual M.J."/>
            <person name="Valdezate S."/>
            <person name="Monzon S."/>
            <person name="Cuesta I."/>
            <person name="Carrasco G."/>
            <person name="Villalon P."/>
            <person name="Saez-Nieto J.A."/>
        </authorList>
    </citation>
    <scope>NUCLEOTIDE SEQUENCE [LARGE SCALE GENOMIC DNA]</scope>
    <source>
        <strain evidence="1 2">CNM695-12</strain>
    </source>
</reference>
<evidence type="ECO:0000313" key="1">
    <source>
        <dbReference type="EMBL" id="RUS66675.1"/>
    </source>
</evidence>
<protein>
    <recommendedName>
        <fullName evidence="3">Bacteriophage lysis protein</fullName>
    </recommendedName>
</protein>
<proteinExistence type="predicted"/>
<dbReference type="EMBL" id="PQSP01000004">
    <property type="protein sequence ID" value="RUS66675.1"/>
    <property type="molecule type" value="Genomic_DNA"/>
</dbReference>
<evidence type="ECO:0008006" key="3">
    <source>
        <dbReference type="Google" id="ProtNLM"/>
    </source>
</evidence>
<dbReference type="AlphaFoldDB" id="A0A433SD52"/>
<dbReference type="Proteomes" id="UP000286947">
    <property type="component" value="Unassembled WGS sequence"/>
</dbReference>
<name>A0A433SD52_9BURK</name>
<dbReference type="RefSeq" id="WP_126980151.1">
    <property type="nucleotide sequence ID" value="NZ_PQSP01000004.1"/>
</dbReference>
<sequence>MDIIKKYLPEMGAVLAIVGLIIWGTVQTLRLEASRNETQKAILEHEQYKIAQQVEIYRLNMQHQEDLENVRTQANSEAVQKVEDERRAGVVALNDSNRLYQREITRLRQACNSTPTSGSNDASDPIGVLANLLTRSDAGAGIYARTVLTNAELH</sequence>
<evidence type="ECO:0000313" key="2">
    <source>
        <dbReference type="Proteomes" id="UP000286947"/>
    </source>
</evidence>
<accession>A0A433SD52</accession>